<gene>
    <name evidence="4" type="ORF">HJC23_002933</name>
</gene>
<evidence type="ECO:0000256" key="1">
    <source>
        <dbReference type="ARBA" id="ARBA00009224"/>
    </source>
</evidence>
<comment type="caution">
    <text evidence="4">The sequence shown here is derived from an EMBL/GenBank/DDBJ whole genome shotgun (WGS) entry which is preliminary data.</text>
</comment>
<dbReference type="InterPro" id="IPR019560">
    <property type="entry name" value="Mitochondrial_18_kDa_protein"/>
</dbReference>
<evidence type="ECO:0000313" key="4">
    <source>
        <dbReference type="EMBL" id="KAL3790307.1"/>
    </source>
</evidence>
<name>A0ABD3PR18_9STRA</name>
<keyword evidence="5" id="KW-1185">Reference proteome</keyword>
<protein>
    <recommendedName>
        <fullName evidence="2">Mitochondrial fission process protein 1</fullName>
    </recommendedName>
    <alternativeName>
        <fullName evidence="3">Mitochondrial 18 kDa protein</fullName>
    </alternativeName>
</protein>
<dbReference type="EMBL" id="JABMIG020000130">
    <property type="protein sequence ID" value="KAL3790307.1"/>
    <property type="molecule type" value="Genomic_DNA"/>
</dbReference>
<accession>A0ABD3PR18</accession>
<evidence type="ECO:0000256" key="3">
    <source>
        <dbReference type="ARBA" id="ARBA00029631"/>
    </source>
</evidence>
<dbReference type="PANTHER" id="PTHR11001:SF2">
    <property type="entry name" value="MITOCHONDRIAL FISSION PROCESS PROTEIN 1"/>
    <property type="match status" value="1"/>
</dbReference>
<sequence>MKMVTPSYVLAFGYCIADAASAGYAIMSEEDKKIENPTRSRETRAAIATFDTLLWQSLASVAIPGGVINMIVRTARFAVARSIGLPALVSKWLPTAAGLGSIPIIITPIDNLVDYALDSTTRKLLREDI</sequence>
<evidence type="ECO:0000256" key="2">
    <source>
        <dbReference type="ARBA" id="ARBA00017835"/>
    </source>
</evidence>
<proteinExistence type="inferred from homology"/>
<reference evidence="4 5" key="1">
    <citation type="journal article" date="2020" name="G3 (Bethesda)">
        <title>Improved Reference Genome for Cyclotella cryptica CCMP332, a Model for Cell Wall Morphogenesis, Salinity Adaptation, and Lipid Production in Diatoms (Bacillariophyta).</title>
        <authorList>
            <person name="Roberts W.R."/>
            <person name="Downey K.M."/>
            <person name="Ruck E.C."/>
            <person name="Traller J.C."/>
            <person name="Alverson A.J."/>
        </authorList>
    </citation>
    <scope>NUCLEOTIDE SEQUENCE [LARGE SCALE GENOMIC DNA]</scope>
    <source>
        <strain evidence="4 5">CCMP332</strain>
    </source>
</reference>
<organism evidence="4 5">
    <name type="scientific">Cyclotella cryptica</name>
    <dbReference type="NCBI Taxonomy" id="29204"/>
    <lineage>
        <taxon>Eukaryota</taxon>
        <taxon>Sar</taxon>
        <taxon>Stramenopiles</taxon>
        <taxon>Ochrophyta</taxon>
        <taxon>Bacillariophyta</taxon>
        <taxon>Coscinodiscophyceae</taxon>
        <taxon>Thalassiosirophycidae</taxon>
        <taxon>Stephanodiscales</taxon>
        <taxon>Stephanodiscaceae</taxon>
        <taxon>Cyclotella</taxon>
    </lineage>
</organism>
<dbReference type="Proteomes" id="UP001516023">
    <property type="component" value="Unassembled WGS sequence"/>
</dbReference>
<dbReference type="AlphaFoldDB" id="A0ABD3PR18"/>
<dbReference type="Pfam" id="PF10558">
    <property type="entry name" value="MTP18"/>
    <property type="match status" value="1"/>
</dbReference>
<evidence type="ECO:0000313" key="5">
    <source>
        <dbReference type="Proteomes" id="UP001516023"/>
    </source>
</evidence>
<comment type="similarity">
    <text evidence="1">Belongs to the MTFP1 family.</text>
</comment>
<dbReference type="PANTHER" id="PTHR11001">
    <property type="entry name" value="MITOCHONDRIAL FISSION PROCESS PROTEIN 1"/>
    <property type="match status" value="1"/>
</dbReference>